<dbReference type="InterPro" id="IPR020941">
    <property type="entry name" value="SUFU-like_domain"/>
</dbReference>
<feature type="chain" id="PRO_5037486585" evidence="1">
    <location>
        <begin position="21"/>
        <end position="277"/>
    </location>
</feature>
<proteinExistence type="predicted"/>
<evidence type="ECO:0000313" key="4">
    <source>
        <dbReference type="Proteomes" id="UP000598467"/>
    </source>
</evidence>
<name>A0A926NVL5_9HYPH</name>
<accession>A0A926NVL5</accession>
<evidence type="ECO:0000313" key="3">
    <source>
        <dbReference type="EMBL" id="MBD1548217.1"/>
    </source>
</evidence>
<feature type="signal peptide" evidence="1">
    <location>
        <begin position="1"/>
        <end position="20"/>
    </location>
</feature>
<organism evidence="3 4">
    <name type="scientific">Roseibium aggregatum</name>
    <dbReference type="NCBI Taxonomy" id="187304"/>
    <lineage>
        <taxon>Bacteria</taxon>
        <taxon>Pseudomonadati</taxon>
        <taxon>Pseudomonadota</taxon>
        <taxon>Alphaproteobacteria</taxon>
        <taxon>Hyphomicrobiales</taxon>
        <taxon>Stappiaceae</taxon>
        <taxon>Roseibium</taxon>
    </lineage>
</organism>
<gene>
    <name evidence="3" type="ORF">HK439_18285</name>
</gene>
<reference evidence="3" key="1">
    <citation type="submission" date="2020-05" db="EMBL/GenBank/DDBJ databases">
        <title>Identification of trans-AT polyketide cluster in two marine bacteria, producers of a novel glutaramide-containing polyketide sesbanimide D and analogs.</title>
        <authorList>
            <person name="Kacar D."/>
            <person name="Rodriguez P."/>
            <person name="Canedo L."/>
            <person name="Gonzalez E."/>
            <person name="Galan B."/>
            <person name="De La Calle F."/>
            <person name="Garcia J.L."/>
        </authorList>
    </citation>
    <scope>NUCLEOTIDE SEQUENCE</scope>
    <source>
        <strain evidence="3">PHM038</strain>
    </source>
</reference>
<evidence type="ECO:0000259" key="2">
    <source>
        <dbReference type="Pfam" id="PF05076"/>
    </source>
</evidence>
<dbReference type="AlphaFoldDB" id="A0A926NVL5"/>
<dbReference type="InterPro" id="IPR037181">
    <property type="entry name" value="SUFU_N"/>
</dbReference>
<feature type="domain" description="Suppressor of fused-like" evidence="2">
    <location>
        <begin position="76"/>
        <end position="259"/>
    </location>
</feature>
<sequence>MAFGLLGVFFSIMSAGGAMSEDEITPGGSRIHRYEGHEYEFRAPEGEGRNLDEITDFLEGFLGENTGVFHETDSDKVHIDVLYFPPRPGQEWWTLVTSGMSDLPMTVPDGLEDPEGVELAELVLLLPEDWFVADEKGLVAADVVEDQQKFWPVEMLQWLARFPHEYGSWIWYGHSFPNGDPAEPYSSNTKLSNALILVPVHWRPEQINMKLKNGRDLTFLSVVFLYDDERDVKLQQGTDVLTDAFDRAGVNELLDISRPSVVRTNKVLDFLRGLTKK</sequence>
<keyword evidence="1" id="KW-0732">Signal</keyword>
<dbReference type="RefSeq" id="WP_190292912.1">
    <property type="nucleotide sequence ID" value="NZ_JABFCZ010000021.1"/>
</dbReference>
<evidence type="ECO:0000256" key="1">
    <source>
        <dbReference type="SAM" id="SignalP"/>
    </source>
</evidence>
<dbReference type="Proteomes" id="UP000598467">
    <property type="component" value="Unassembled WGS sequence"/>
</dbReference>
<dbReference type="SUPFAM" id="SSF103359">
    <property type="entry name" value="Suppressor of Fused, N-terminal domain"/>
    <property type="match status" value="1"/>
</dbReference>
<dbReference type="Pfam" id="PF05076">
    <property type="entry name" value="SUFU"/>
    <property type="match status" value="1"/>
</dbReference>
<dbReference type="EMBL" id="JABFCZ010000021">
    <property type="protein sequence ID" value="MBD1548217.1"/>
    <property type="molecule type" value="Genomic_DNA"/>
</dbReference>
<protein>
    <submittedName>
        <fullName evidence="3">Suppressor of fused domain protein</fullName>
    </submittedName>
</protein>
<comment type="caution">
    <text evidence="3">The sequence shown here is derived from an EMBL/GenBank/DDBJ whole genome shotgun (WGS) entry which is preliminary data.</text>
</comment>